<dbReference type="InterPro" id="IPR003018">
    <property type="entry name" value="GAF"/>
</dbReference>
<reference evidence="1 2" key="1">
    <citation type="submission" date="2024-09" db="EMBL/GenBank/DDBJ databases">
        <authorList>
            <person name="Lee S.D."/>
        </authorList>
    </citation>
    <scope>NUCLEOTIDE SEQUENCE [LARGE SCALE GENOMIC DNA]</scope>
    <source>
        <strain evidence="1 2">N1-1</strain>
    </source>
</reference>
<dbReference type="Pfam" id="PF17853">
    <property type="entry name" value="GGDEF_2"/>
    <property type="match status" value="1"/>
</dbReference>
<dbReference type="InterPro" id="IPR041522">
    <property type="entry name" value="CdaR_GGDEF"/>
</dbReference>
<keyword evidence="2" id="KW-1185">Reference proteome</keyword>
<dbReference type="InterPro" id="IPR029016">
    <property type="entry name" value="GAF-like_dom_sf"/>
</dbReference>
<dbReference type="Pfam" id="PF13556">
    <property type="entry name" value="HTH_30"/>
    <property type="match status" value="1"/>
</dbReference>
<dbReference type="Proteomes" id="UP001592582">
    <property type="component" value="Unassembled WGS sequence"/>
</dbReference>
<sequence length="657" mass="70421">MDSNAPRAAVDALMMLELLAKGVPASEFDRLVDEARRSAPPAEEMQQLLRARDLALNVRALFARRQQRESGLAALVDTARDLTQPYELDALLKVIARRARQLLNLDMSWISFYDHEAGDGYVRTADGHATALTVGLRIPATAGAGSEARRSSAPLWTPDYLTDARIHHSEVLDEVVREEGLSALMAVPLRHNEAIFGVLYVADRQIRYFTPDEVALMSSLTDLASVAIERTQLLDQIHAQVTELEHGASQVRSDLSDAQRVAEAHLRLTDQMLGSADLGALVALAGDALDSAVCVRGTGGEELACFGQLPALDEAKVLRASIDARVSREPVRISGTPAGSGESGECWVLALGVNGDGLGTLLVTPHRPLTTGGRQLLRLTAGTASVALAMHRTAAIAESQVRDEFLDDLLSAPRQSTQQIQARARRIAVDLDRPHVVVVARPESGSPGRAAVWASSYAYRTGGLRSVRGGIIVLLLPGDDPSVAAKAVAQELAPLLDQPVTVAGAGPFSGVEGVHPTSAEALRCLDAQTALGAAGTSATARELGFLGVLLSESNDVVGYIRQTLGPVLDYDALRATNLIETLEAYFASGSSPTYAAELLHVHPNTVSRRLERISELLGPNWQKPTQALEIQLALRLERTKQSLTDPERTHAARPRRS</sequence>
<dbReference type="EMBL" id="JBHEZX010000004">
    <property type="protein sequence ID" value="MFC1409700.1"/>
    <property type="molecule type" value="Genomic_DNA"/>
</dbReference>
<accession>A0ABV6V7K5</accession>
<dbReference type="SUPFAM" id="SSF55781">
    <property type="entry name" value="GAF domain-like"/>
    <property type="match status" value="1"/>
</dbReference>
<proteinExistence type="predicted"/>
<comment type="caution">
    <text evidence="1">The sequence shown here is derived from an EMBL/GenBank/DDBJ whole genome shotgun (WGS) entry which is preliminary data.</text>
</comment>
<evidence type="ECO:0000313" key="2">
    <source>
        <dbReference type="Proteomes" id="UP001592582"/>
    </source>
</evidence>
<evidence type="ECO:0000313" key="1">
    <source>
        <dbReference type="EMBL" id="MFC1409700.1"/>
    </source>
</evidence>
<organism evidence="1 2">
    <name type="scientific">Streptacidiphilus alkalitolerans</name>
    <dbReference type="NCBI Taxonomy" id="3342712"/>
    <lineage>
        <taxon>Bacteria</taxon>
        <taxon>Bacillati</taxon>
        <taxon>Actinomycetota</taxon>
        <taxon>Actinomycetes</taxon>
        <taxon>Kitasatosporales</taxon>
        <taxon>Streptomycetaceae</taxon>
        <taxon>Streptacidiphilus</taxon>
    </lineage>
</organism>
<protein>
    <submittedName>
        <fullName evidence="1">Helix-turn-helix domain-containing protein</fullName>
    </submittedName>
</protein>
<dbReference type="PANTHER" id="PTHR33744:SF1">
    <property type="entry name" value="DNA-BINDING TRANSCRIPTIONAL ACTIVATOR ADER"/>
    <property type="match status" value="1"/>
</dbReference>
<dbReference type="Gene3D" id="1.10.10.2840">
    <property type="entry name" value="PucR C-terminal helix-turn-helix domain"/>
    <property type="match status" value="1"/>
</dbReference>
<dbReference type="Gene3D" id="3.30.450.40">
    <property type="match status" value="1"/>
</dbReference>
<dbReference type="Pfam" id="PF01590">
    <property type="entry name" value="GAF"/>
    <property type="match status" value="1"/>
</dbReference>
<dbReference type="InterPro" id="IPR025736">
    <property type="entry name" value="PucR_C-HTH_dom"/>
</dbReference>
<dbReference type="SMART" id="SM00065">
    <property type="entry name" value="GAF"/>
    <property type="match status" value="1"/>
</dbReference>
<dbReference type="InterPro" id="IPR042070">
    <property type="entry name" value="PucR_C-HTH_sf"/>
</dbReference>
<dbReference type="PANTHER" id="PTHR33744">
    <property type="entry name" value="CARBOHYDRATE DIACID REGULATOR"/>
    <property type="match status" value="1"/>
</dbReference>
<dbReference type="InterPro" id="IPR051448">
    <property type="entry name" value="CdaR-like_regulators"/>
</dbReference>
<gene>
    <name evidence="1" type="ORF">ACEZDG_10445</name>
</gene>
<name>A0ABV6V7K5_9ACTN</name>